<feature type="region of interest" description="Disordered" evidence="1">
    <location>
        <begin position="91"/>
        <end position="155"/>
    </location>
</feature>
<evidence type="ECO:0000313" key="4">
    <source>
        <dbReference type="RefSeq" id="XP_019085387.1"/>
    </source>
</evidence>
<feature type="compositionally biased region" description="Polar residues" evidence="1">
    <location>
        <begin position="100"/>
        <end position="119"/>
    </location>
</feature>
<dbReference type="Gene3D" id="2.40.70.10">
    <property type="entry name" value="Acid Proteases"/>
    <property type="match status" value="1"/>
</dbReference>
<dbReference type="PANTHER" id="PTHR33067:SF31">
    <property type="entry name" value="RNA-DIRECTED DNA POLYMERASE"/>
    <property type="match status" value="1"/>
</dbReference>
<evidence type="ECO:0000256" key="1">
    <source>
        <dbReference type="SAM" id="MobiDB-lite"/>
    </source>
</evidence>
<reference evidence="3" key="1">
    <citation type="journal article" date="2014" name="Nat. Commun.">
        <title>The emerging biofuel crop Camelina sativa retains a highly undifferentiated hexaploid genome structure.</title>
        <authorList>
            <person name="Kagale S."/>
            <person name="Koh C."/>
            <person name="Nixon J."/>
            <person name="Bollina V."/>
            <person name="Clarke W.E."/>
            <person name="Tuteja R."/>
            <person name="Spillane C."/>
            <person name="Robinson S.J."/>
            <person name="Links M.G."/>
            <person name="Clarke C."/>
            <person name="Higgins E.E."/>
            <person name="Huebert T."/>
            <person name="Sharpe A.G."/>
            <person name="Parkin I.A."/>
        </authorList>
    </citation>
    <scope>NUCLEOTIDE SEQUENCE [LARGE SCALE GENOMIC DNA]</scope>
    <source>
        <strain evidence="3">cv. DH55</strain>
    </source>
</reference>
<protein>
    <submittedName>
        <fullName evidence="4">Uncharacterized protein LOC104714941</fullName>
    </submittedName>
</protein>
<dbReference type="GeneID" id="104714941"/>
<keyword evidence="2" id="KW-1133">Transmembrane helix</keyword>
<evidence type="ECO:0000256" key="2">
    <source>
        <dbReference type="SAM" id="Phobius"/>
    </source>
</evidence>
<evidence type="ECO:0000313" key="3">
    <source>
        <dbReference type="Proteomes" id="UP000694864"/>
    </source>
</evidence>
<feature type="compositionally biased region" description="Basic and acidic residues" evidence="1">
    <location>
        <begin position="260"/>
        <end position="274"/>
    </location>
</feature>
<keyword evidence="2" id="KW-0472">Membrane</keyword>
<feature type="transmembrane region" description="Helical" evidence="2">
    <location>
        <begin position="12"/>
        <end position="31"/>
    </location>
</feature>
<name>A0ABM1QF49_CAMSA</name>
<dbReference type="CDD" id="cd00303">
    <property type="entry name" value="retropepsin_like"/>
    <property type="match status" value="1"/>
</dbReference>
<organism evidence="3 4">
    <name type="scientific">Camelina sativa</name>
    <name type="common">False flax</name>
    <name type="synonym">Myagrum sativum</name>
    <dbReference type="NCBI Taxonomy" id="90675"/>
    <lineage>
        <taxon>Eukaryota</taxon>
        <taxon>Viridiplantae</taxon>
        <taxon>Streptophyta</taxon>
        <taxon>Embryophyta</taxon>
        <taxon>Tracheophyta</taxon>
        <taxon>Spermatophyta</taxon>
        <taxon>Magnoliopsida</taxon>
        <taxon>eudicotyledons</taxon>
        <taxon>Gunneridae</taxon>
        <taxon>Pentapetalae</taxon>
        <taxon>rosids</taxon>
        <taxon>malvids</taxon>
        <taxon>Brassicales</taxon>
        <taxon>Brassicaceae</taxon>
        <taxon>Camelineae</taxon>
        <taxon>Camelina</taxon>
    </lineage>
</organism>
<gene>
    <name evidence="4" type="primary">LOC104714941</name>
</gene>
<keyword evidence="3" id="KW-1185">Reference proteome</keyword>
<feature type="region of interest" description="Disordered" evidence="1">
    <location>
        <begin position="239"/>
        <end position="281"/>
    </location>
</feature>
<proteinExistence type="predicted"/>
<reference evidence="4" key="2">
    <citation type="submission" date="2025-08" db="UniProtKB">
        <authorList>
            <consortium name="RefSeq"/>
        </authorList>
    </citation>
    <scope>IDENTIFICATION</scope>
    <source>
        <tissue evidence="4">Leaf</tissue>
    </source>
</reference>
<keyword evidence="2" id="KW-0812">Transmembrane</keyword>
<dbReference type="RefSeq" id="XP_019085387.1">
    <property type="nucleotide sequence ID" value="XM_019229842.1"/>
</dbReference>
<sequence length="478" mass="53428">MGYKEDMLTFLRIGVAVIGFVGTVVGFFSGMGSSLERKTMKAPGKDARIFRDVFESNPKGYFRNLLETYEPESDQGNYEEEEVHYVYGNQGQRFGNQQGSRPYSGNSQRSNFQGNSSGFTPKPEYQKQQQNSGFTRTYGNNSYQSPPPKSAETSKMEAMLEQLLQGQEQMTVTFNGKLDNVYTDLNGKQEGYLPSRTESNPKHSCNAVTLRSGKQLHPIPQKNQTDDLQELIDIDDEEDVSAEPVSTDTHGHRSTPKPCEVSDKIPEQSVDRHQPGGIDQRQPWTETANVRSPTPVAERVYTPKVPFPKNPRKSKQELDDAKCKAMMDKLILELPLVDAVKTSPMLRRYVKRMVTKDFNAEQGVMMISAQVSAIIQNKIPKKLPDLGSFVLDCTIFTDRFARSLCDLGSSVNLMPRSVALSLGMTDFQPTKLTLILADRSVRIPDGVLEDYEEEPKDPLILGRSFLATAGAIIDVKKG</sequence>
<dbReference type="Proteomes" id="UP000694864">
    <property type="component" value="Chromosome 9"/>
</dbReference>
<dbReference type="PANTHER" id="PTHR33067">
    <property type="entry name" value="RNA-DIRECTED DNA POLYMERASE-RELATED"/>
    <property type="match status" value="1"/>
</dbReference>
<dbReference type="InterPro" id="IPR021109">
    <property type="entry name" value="Peptidase_aspartic_dom_sf"/>
</dbReference>
<accession>A0ABM1QF49</accession>
<feature type="compositionally biased region" description="Polar residues" evidence="1">
    <location>
        <begin position="126"/>
        <end position="144"/>
    </location>
</feature>